<evidence type="ECO:0000313" key="3">
    <source>
        <dbReference type="Proteomes" id="UP000006514"/>
    </source>
</evidence>
<proteinExistence type="predicted"/>
<protein>
    <submittedName>
        <fullName evidence="2">Uncharacterized protein</fullName>
    </submittedName>
</protein>
<feature type="compositionally biased region" description="Polar residues" evidence="1">
    <location>
        <begin position="1"/>
        <end position="11"/>
    </location>
</feature>
<feature type="compositionally biased region" description="Basic and acidic residues" evidence="1">
    <location>
        <begin position="63"/>
        <end position="74"/>
    </location>
</feature>
<gene>
    <name evidence="2" type="ORF">AURDEDRAFT_173002</name>
</gene>
<organism evidence="2 3">
    <name type="scientific">Auricularia subglabra (strain TFB-10046 / SS5)</name>
    <name type="common">White-rot fungus</name>
    <name type="synonym">Auricularia delicata (strain TFB10046)</name>
    <dbReference type="NCBI Taxonomy" id="717982"/>
    <lineage>
        <taxon>Eukaryota</taxon>
        <taxon>Fungi</taxon>
        <taxon>Dikarya</taxon>
        <taxon>Basidiomycota</taxon>
        <taxon>Agaricomycotina</taxon>
        <taxon>Agaricomycetes</taxon>
        <taxon>Auriculariales</taxon>
        <taxon>Auriculariaceae</taxon>
        <taxon>Auricularia</taxon>
    </lineage>
</organism>
<sequence length="116" mass="12390">MSQWATLSEPRSSAPPAGDDGSEDEFDQLRPSANTSFASSRRPSPVRPPMDRTRPPSTVPAKRRNDDDGERDGSLRLGALCHRVQRVLQGPATASESQSKPPAPAKGPFATATVPL</sequence>
<dbReference type="EMBL" id="JH687832">
    <property type="protein sequence ID" value="EJD38003.1"/>
    <property type="molecule type" value="Genomic_DNA"/>
</dbReference>
<reference evidence="3" key="1">
    <citation type="journal article" date="2012" name="Science">
        <title>The Paleozoic origin of enzymatic lignin decomposition reconstructed from 31 fungal genomes.</title>
        <authorList>
            <person name="Floudas D."/>
            <person name="Binder M."/>
            <person name="Riley R."/>
            <person name="Barry K."/>
            <person name="Blanchette R.A."/>
            <person name="Henrissat B."/>
            <person name="Martinez A.T."/>
            <person name="Otillar R."/>
            <person name="Spatafora J.W."/>
            <person name="Yadav J.S."/>
            <person name="Aerts A."/>
            <person name="Benoit I."/>
            <person name="Boyd A."/>
            <person name="Carlson A."/>
            <person name="Copeland A."/>
            <person name="Coutinho P.M."/>
            <person name="de Vries R.P."/>
            <person name="Ferreira P."/>
            <person name="Findley K."/>
            <person name="Foster B."/>
            <person name="Gaskell J."/>
            <person name="Glotzer D."/>
            <person name="Gorecki P."/>
            <person name="Heitman J."/>
            <person name="Hesse C."/>
            <person name="Hori C."/>
            <person name="Igarashi K."/>
            <person name="Jurgens J.A."/>
            <person name="Kallen N."/>
            <person name="Kersten P."/>
            <person name="Kohler A."/>
            <person name="Kuees U."/>
            <person name="Kumar T.K.A."/>
            <person name="Kuo A."/>
            <person name="LaButti K."/>
            <person name="Larrondo L.F."/>
            <person name="Lindquist E."/>
            <person name="Ling A."/>
            <person name="Lombard V."/>
            <person name="Lucas S."/>
            <person name="Lundell T."/>
            <person name="Martin R."/>
            <person name="McLaughlin D.J."/>
            <person name="Morgenstern I."/>
            <person name="Morin E."/>
            <person name="Murat C."/>
            <person name="Nagy L.G."/>
            <person name="Nolan M."/>
            <person name="Ohm R.A."/>
            <person name="Patyshakuliyeva A."/>
            <person name="Rokas A."/>
            <person name="Ruiz-Duenas F.J."/>
            <person name="Sabat G."/>
            <person name="Salamov A."/>
            <person name="Samejima M."/>
            <person name="Schmutz J."/>
            <person name="Slot J.C."/>
            <person name="St John F."/>
            <person name="Stenlid J."/>
            <person name="Sun H."/>
            <person name="Sun S."/>
            <person name="Syed K."/>
            <person name="Tsang A."/>
            <person name="Wiebenga A."/>
            <person name="Young D."/>
            <person name="Pisabarro A."/>
            <person name="Eastwood D.C."/>
            <person name="Martin F."/>
            <person name="Cullen D."/>
            <person name="Grigoriev I.V."/>
            <person name="Hibbett D.S."/>
        </authorList>
    </citation>
    <scope>NUCLEOTIDE SEQUENCE [LARGE SCALE GENOMIC DNA]</scope>
    <source>
        <strain evidence="3">TFB10046</strain>
    </source>
</reference>
<dbReference type="Proteomes" id="UP000006514">
    <property type="component" value="Unassembled WGS sequence"/>
</dbReference>
<keyword evidence="3" id="KW-1185">Reference proteome</keyword>
<accession>J0D0W9</accession>
<evidence type="ECO:0000313" key="2">
    <source>
        <dbReference type="EMBL" id="EJD38003.1"/>
    </source>
</evidence>
<dbReference type="InParanoid" id="J0D0W9"/>
<evidence type="ECO:0000256" key="1">
    <source>
        <dbReference type="SAM" id="MobiDB-lite"/>
    </source>
</evidence>
<feature type="region of interest" description="Disordered" evidence="1">
    <location>
        <begin position="1"/>
        <end position="75"/>
    </location>
</feature>
<name>J0D0W9_AURST</name>
<feature type="region of interest" description="Disordered" evidence="1">
    <location>
        <begin position="87"/>
        <end position="116"/>
    </location>
</feature>
<dbReference type="KEGG" id="adl:AURDEDRAFT_173002"/>
<dbReference type="AlphaFoldDB" id="J0D0W9"/>